<organism evidence="3 4">
    <name type="scientific">Penicilliopsis zonata CBS 506.65</name>
    <dbReference type="NCBI Taxonomy" id="1073090"/>
    <lineage>
        <taxon>Eukaryota</taxon>
        <taxon>Fungi</taxon>
        <taxon>Dikarya</taxon>
        <taxon>Ascomycota</taxon>
        <taxon>Pezizomycotina</taxon>
        <taxon>Eurotiomycetes</taxon>
        <taxon>Eurotiomycetidae</taxon>
        <taxon>Eurotiales</taxon>
        <taxon>Aspergillaceae</taxon>
        <taxon>Penicilliopsis</taxon>
    </lineage>
</organism>
<feature type="region of interest" description="Disordered" evidence="1">
    <location>
        <begin position="349"/>
        <end position="375"/>
    </location>
</feature>
<feature type="transmembrane region" description="Helical" evidence="2">
    <location>
        <begin position="213"/>
        <end position="233"/>
    </location>
</feature>
<feature type="transmembrane region" description="Helical" evidence="2">
    <location>
        <begin position="189"/>
        <end position="207"/>
    </location>
</feature>
<feature type="transmembrane region" description="Helical" evidence="2">
    <location>
        <begin position="147"/>
        <end position="168"/>
    </location>
</feature>
<evidence type="ECO:0000313" key="4">
    <source>
        <dbReference type="Proteomes" id="UP000184188"/>
    </source>
</evidence>
<reference evidence="4" key="1">
    <citation type="journal article" date="2017" name="Genome Biol.">
        <title>Comparative genomics reveals high biological diversity and specific adaptations in the industrially and medically important fungal genus Aspergillus.</title>
        <authorList>
            <person name="de Vries R.P."/>
            <person name="Riley R."/>
            <person name="Wiebenga A."/>
            <person name="Aguilar-Osorio G."/>
            <person name="Amillis S."/>
            <person name="Uchima C.A."/>
            <person name="Anderluh G."/>
            <person name="Asadollahi M."/>
            <person name="Askin M."/>
            <person name="Barry K."/>
            <person name="Battaglia E."/>
            <person name="Bayram O."/>
            <person name="Benocci T."/>
            <person name="Braus-Stromeyer S.A."/>
            <person name="Caldana C."/>
            <person name="Canovas D."/>
            <person name="Cerqueira G.C."/>
            <person name="Chen F."/>
            <person name="Chen W."/>
            <person name="Choi C."/>
            <person name="Clum A."/>
            <person name="Dos Santos R.A."/>
            <person name="Damasio A.R."/>
            <person name="Diallinas G."/>
            <person name="Emri T."/>
            <person name="Fekete E."/>
            <person name="Flipphi M."/>
            <person name="Freyberg S."/>
            <person name="Gallo A."/>
            <person name="Gournas C."/>
            <person name="Habgood R."/>
            <person name="Hainaut M."/>
            <person name="Harispe M.L."/>
            <person name="Henrissat B."/>
            <person name="Hilden K.S."/>
            <person name="Hope R."/>
            <person name="Hossain A."/>
            <person name="Karabika E."/>
            <person name="Karaffa L."/>
            <person name="Karanyi Z."/>
            <person name="Krasevec N."/>
            <person name="Kuo A."/>
            <person name="Kusch H."/>
            <person name="LaButti K."/>
            <person name="Lagendijk E.L."/>
            <person name="Lapidus A."/>
            <person name="Levasseur A."/>
            <person name="Lindquist E."/>
            <person name="Lipzen A."/>
            <person name="Logrieco A.F."/>
            <person name="MacCabe A."/>
            <person name="Maekelae M.R."/>
            <person name="Malavazi I."/>
            <person name="Melin P."/>
            <person name="Meyer V."/>
            <person name="Mielnichuk N."/>
            <person name="Miskei M."/>
            <person name="Molnar A.P."/>
            <person name="Mule G."/>
            <person name="Ngan C.Y."/>
            <person name="Orejas M."/>
            <person name="Orosz E."/>
            <person name="Ouedraogo J.P."/>
            <person name="Overkamp K.M."/>
            <person name="Park H.-S."/>
            <person name="Perrone G."/>
            <person name="Piumi F."/>
            <person name="Punt P.J."/>
            <person name="Ram A.F."/>
            <person name="Ramon A."/>
            <person name="Rauscher S."/>
            <person name="Record E."/>
            <person name="Riano-Pachon D.M."/>
            <person name="Robert V."/>
            <person name="Roehrig J."/>
            <person name="Ruller R."/>
            <person name="Salamov A."/>
            <person name="Salih N.S."/>
            <person name="Samson R.A."/>
            <person name="Sandor E."/>
            <person name="Sanguinetti M."/>
            <person name="Schuetze T."/>
            <person name="Sepcic K."/>
            <person name="Shelest E."/>
            <person name="Sherlock G."/>
            <person name="Sophianopoulou V."/>
            <person name="Squina F.M."/>
            <person name="Sun H."/>
            <person name="Susca A."/>
            <person name="Todd R.B."/>
            <person name="Tsang A."/>
            <person name="Unkles S.E."/>
            <person name="van de Wiele N."/>
            <person name="van Rossen-Uffink D."/>
            <person name="Oliveira J.V."/>
            <person name="Vesth T.C."/>
            <person name="Visser J."/>
            <person name="Yu J.-H."/>
            <person name="Zhou M."/>
            <person name="Andersen M.R."/>
            <person name="Archer D.B."/>
            <person name="Baker S.E."/>
            <person name="Benoit I."/>
            <person name="Brakhage A.A."/>
            <person name="Braus G.H."/>
            <person name="Fischer R."/>
            <person name="Frisvad J.C."/>
            <person name="Goldman G.H."/>
            <person name="Houbraken J."/>
            <person name="Oakley B."/>
            <person name="Pocsi I."/>
            <person name="Scazzocchio C."/>
            <person name="Seiboth B."/>
            <person name="vanKuyk P.A."/>
            <person name="Wortman J."/>
            <person name="Dyer P.S."/>
            <person name="Grigoriev I.V."/>
        </authorList>
    </citation>
    <scope>NUCLEOTIDE SEQUENCE [LARGE SCALE GENOMIC DNA]</scope>
    <source>
        <strain evidence="4">CBS 506.65</strain>
    </source>
</reference>
<evidence type="ECO:0008006" key="5">
    <source>
        <dbReference type="Google" id="ProtNLM"/>
    </source>
</evidence>
<accession>A0A1L9S662</accession>
<dbReference type="InterPro" id="IPR016833">
    <property type="entry name" value="Put_Na-Bile_cotransptr"/>
</dbReference>
<name>A0A1L9S662_9EURO</name>
<dbReference type="Gene3D" id="1.20.1530.20">
    <property type="match status" value="1"/>
</dbReference>
<proteinExistence type="predicted"/>
<evidence type="ECO:0000256" key="1">
    <source>
        <dbReference type="SAM" id="MobiDB-lite"/>
    </source>
</evidence>
<dbReference type="AlphaFoldDB" id="A0A1L9S662"/>
<gene>
    <name evidence="3" type="ORF">ASPZODRAFT_20175</name>
</gene>
<feature type="transmembrane region" description="Helical" evidence="2">
    <location>
        <begin position="254"/>
        <end position="279"/>
    </location>
</feature>
<dbReference type="OrthoDB" id="188035at2759"/>
<feature type="transmembrane region" description="Helical" evidence="2">
    <location>
        <begin position="43"/>
        <end position="63"/>
    </location>
</feature>
<keyword evidence="2" id="KW-0812">Transmembrane</keyword>
<keyword evidence="4" id="KW-1185">Reference proteome</keyword>
<protein>
    <recommendedName>
        <fullName evidence="5">Sodium bile acid symporter family protein</fullName>
    </recommendedName>
</protein>
<sequence length="375" mass="41393">MKTATVKKYLLDQWFLVGVMIVILIASQVQVPVSQEQRTETVVSYLCITLIFFVTGCTLPTSALVQNYSRWQVHLYVQGLSFLLTSALTFAIVLLCAMDRHFMDDALLIGLLVTGCVPTTISSNVVMTRSAAGNEVLTVVESTVGNLLGPFITPLLIQMYVAGGGWYTDFLQAAHLDDYTDIYRRIFKQIGLSVFLPLAVGQVVQYFCPRIRPLFQAWHVNKVGSLCLIVVVWEAYDQAFGSGAFSGIRPDNMVFVVFISIANFLLWLTISVALSSLWLSREDTVSVAYCVPAKSPAMGIPLANLIFRELSATQQARIQVPIVIFQGLQIAIGNMLVPLFRHWVHTKQRESSGGEGGLPERSNENSPEDSNKGSS</sequence>
<dbReference type="PIRSF" id="PIRSF026166">
    <property type="entry name" value="UCP026166"/>
    <property type="match status" value="1"/>
</dbReference>
<dbReference type="GeneID" id="34614007"/>
<dbReference type="PANTHER" id="PTHR18640">
    <property type="entry name" value="SOLUTE CARRIER FAMILY 10 MEMBER 7"/>
    <property type="match status" value="1"/>
</dbReference>
<feature type="transmembrane region" description="Helical" evidence="2">
    <location>
        <begin position="14"/>
        <end position="31"/>
    </location>
</feature>
<dbReference type="PANTHER" id="PTHR18640:SF5">
    <property type="entry name" value="SODIUM_BILE ACID COTRANSPORTER 7"/>
    <property type="match status" value="1"/>
</dbReference>
<feature type="transmembrane region" description="Helical" evidence="2">
    <location>
        <begin position="318"/>
        <end position="340"/>
    </location>
</feature>
<dbReference type="VEuPathDB" id="FungiDB:ASPZODRAFT_20175"/>
<evidence type="ECO:0000256" key="2">
    <source>
        <dbReference type="SAM" id="Phobius"/>
    </source>
</evidence>
<dbReference type="STRING" id="1073090.A0A1L9S662"/>
<feature type="transmembrane region" description="Helical" evidence="2">
    <location>
        <begin position="75"/>
        <end position="95"/>
    </location>
</feature>
<feature type="transmembrane region" description="Helical" evidence="2">
    <location>
        <begin position="107"/>
        <end position="127"/>
    </location>
</feature>
<dbReference type="Pfam" id="PF13593">
    <property type="entry name" value="SBF_like"/>
    <property type="match status" value="1"/>
</dbReference>
<dbReference type="RefSeq" id="XP_022577158.1">
    <property type="nucleotide sequence ID" value="XM_022727543.1"/>
</dbReference>
<dbReference type="EMBL" id="KV878357">
    <property type="protein sequence ID" value="OJJ42648.1"/>
    <property type="molecule type" value="Genomic_DNA"/>
</dbReference>
<keyword evidence="2" id="KW-0472">Membrane</keyword>
<evidence type="ECO:0000313" key="3">
    <source>
        <dbReference type="EMBL" id="OJJ42648.1"/>
    </source>
</evidence>
<dbReference type="GO" id="GO:0005886">
    <property type="term" value="C:plasma membrane"/>
    <property type="evidence" value="ECO:0007669"/>
    <property type="project" value="TreeGrafter"/>
</dbReference>
<keyword evidence="2" id="KW-1133">Transmembrane helix</keyword>
<dbReference type="InterPro" id="IPR038770">
    <property type="entry name" value="Na+/solute_symporter_sf"/>
</dbReference>
<dbReference type="Proteomes" id="UP000184188">
    <property type="component" value="Unassembled WGS sequence"/>
</dbReference>